<accession>A0A5N5TEK1</accession>
<dbReference type="Proteomes" id="UP000326759">
    <property type="component" value="Unassembled WGS sequence"/>
</dbReference>
<feature type="signal peptide" evidence="2">
    <location>
        <begin position="1"/>
        <end position="18"/>
    </location>
</feature>
<organism evidence="3 4">
    <name type="scientific">Armadillidium nasatum</name>
    <dbReference type="NCBI Taxonomy" id="96803"/>
    <lineage>
        <taxon>Eukaryota</taxon>
        <taxon>Metazoa</taxon>
        <taxon>Ecdysozoa</taxon>
        <taxon>Arthropoda</taxon>
        <taxon>Crustacea</taxon>
        <taxon>Multicrustacea</taxon>
        <taxon>Malacostraca</taxon>
        <taxon>Eumalacostraca</taxon>
        <taxon>Peracarida</taxon>
        <taxon>Isopoda</taxon>
        <taxon>Oniscidea</taxon>
        <taxon>Crinocheta</taxon>
        <taxon>Armadillidiidae</taxon>
        <taxon>Armadillidium</taxon>
    </lineage>
</organism>
<evidence type="ECO:0000256" key="1">
    <source>
        <dbReference type="SAM" id="MobiDB-lite"/>
    </source>
</evidence>
<evidence type="ECO:0000313" key="4">
    <source>
        <dbReference type="Proteomes" id="UP000326759"/>
    </source>
</evidence>
<proteinExistence type="predicted"/>
<keyword evidence="2" id="KW-0732">Signal</keyword>
<evidence type="ECO:0000313" key="3">
    <source>
        <dbReference type="EMBL" id="KAB7503545.1"/>
    </source>
</evidence>
<gene>
    <name evidence="3" type="ORF">Anas_06313</name>
</gene>
<feature type="compositionally biased region" description="Polar residues" evidence="1">
    <location>
        <begin position="326"/>
        <end position="339"/>
    </location>
</feature>
<dbReference type="EMBL" id="SEYY01004973">
    <property type="protein sequence ID" value="KAB7503545.1"/>
    <property type="molecule type" value="Genomic_DNA"/>
</dbReference>
<dbReference type="AlphaFoldDB" id="A0A5N5TEK1"/>
<protein>
    <recommendedName>
        <fullName evidence="5">Receptor L-domain domain-containing protein</fullName>
    </recommendedName>
</protein>
<feature type="region of interest" description="Disordered" evidence="1">
    <location>
        <begin position="260"/>
        <end position="280"/>
    </location>
</feature>
<feature type="region of interest" description="Disordered" evidence="1">
    <location>
        <begin position="314"/>
        <end position="339"/>
    </location>
</feature>
<sequence length="359" mass="40222">MKTFLVTLLYGLCCLANGAIIVKIDLPQCTLNSYTLKCDFGFTADEVIYDSQLQDIVRKDVRIVQILNVNKLSIPRPVCVDTHFRDVRNVEFKSDETCKSDEVSFQFHNSVANLVPRMVKRLDLQGSEIGIINCDLGLHRLLISKSKVSLLNSPWPVGGNLHLQIHNSYIKKVKALNLQNGMLLHITNTTIDLIEKEAIILGKGVIAILTESIIKSGDKGFLVRVGGRVMLHNTMGKFSIMAPESDKDYNYEKTVPGVPSKVVTSSDESDDEDELKSKSKCESPPYWHWLIPTVVASLEALVLIKMCGDRIPKKKKPNIDADPEETTLTNKPNLSPNSTFSYYNESFKINPSLSRRKNN</sequence>
<evidence type="ECO:0000256" key="2">
    <source>
        <dbReference type="SAM" id="SignalP"/>
    </source>
</evidence>
<reference evidence="3 4" key="1">
    <citation type="journal article" date="2019" name="PLoS Biol.">
        <title>Sex chromosomes control vertical transmission of feminizing Wolbachia symbionts in an isopod.</title>
        <authorList>
            <person name="Becking T."/>
            <person name="Chebbi M.A."/>
            <person name="Giraud I."/>
            <person name="Moumen B."/>
            <person name="Laverre T."/>
            <person name="Caubet Y."/>
            <person name="Peccoud J."/>
            <person name="Gilbert C."/>
            <person name="Cordaux R."/>
        </authorList>
    </citation>
    <scope>NUCLEOTIDE SEQUENCE [LARGE SCALE GENOMIC DNA]</scope>
    <source>
        <strain evidence="3">ANa2</strain>
        <tissue evidence="3">Whole body excluding digestive tract and cuticle</tissue>
    </source>
</reference>
<feature type="chain" id="PRO_5024371661" description="Receptor L-domain domain-containing protein" evidence="2">
    <location>
        <begin position="19"/>
        <end position="359"/>
    </location>
</feature>
<comment type="caution">
    <text evidence="3">The sequence shown here is derived from an EMBL/GenBank/DDBJ whole genome shotgun (WGS) entry which is preliminary data.</text>
</comment>
<keyword evidence="4" id="KW-1185">Reference proteome</keyword>
<evidence type="ECO:0008006" key="5">
    <source>
        <dbReference type="Google" id="ProtNLM"/>
    </source>
</evidence>
<name>A0A5N5TEK1_9CRUS</name>
<dbReference type="OrthoDB" id="6355670at2759"/>